<reference evidence="2" key="1">
    <citation type="submission" date="2023-05" db="EMBL/GenBank/DDBJ databases">
        <title>Nepenthes gracilis genome sequencing.</title>
        <authorList>
            <person name="Fukushima K."/>
        </authorList>
    </citation>
    <scope>NUCLEOTIDE SEQUENCE</scope>
    <source>
        <strain evidence="2">SING2019-196</strain>
    </source>
</reference>
<evidence type="ECO:0000313" key="3">
    <source>
        <dbReference type="Proteomes" id="UP001279734"/>
    </source>
</evidence>
<dbReference type="PANTHER" id="PTHR33785">
    <property type="entry name" value="OS06G0550800 PROTEIN"/>
    <property type="match status" value="1"/>
</dbReference>
<dbReference type="EMBL" id="BSYO01000006">
    <property type="protein sequence ID" value="GMH05616.1"/>
    <property type="molecule type" value="Genomic_DNA"/>
</dbReference>
<feature type="region of interest" description="Disordered" evidence="1">
    <location>
        <begin position="114"/>
        <end position="206"/>
    </location>
</feature>
<accession>A0AAD3S7Q3</accession>
<keyword evidence="3" id="KW-1185">Reference proteome</keyword>
<evidence type="ECO:0000313" key="2">
    <source>
        <dbReference type="EMBL" id="GMH05616.1"/>
    </source>
</evidence>
<dbReference type="AlphaFoldDB" id="A0AAD3S7Q3"/>
<dbReference type="PANTHER" id="PTHR33785:SF5">
    <property type="entry name" value="SERINE_ARGININE REPETITIVE MATRIX PROTEIN"/>
    <property type="match status" value="1"/>
</dbReference>
<feature type="compositionally biased region" description="Polar residues" evidence="1">
    <location>
        <begin position="186"/>
        <end position="196"/>
    </location>
</feature>
<sequence>MESFCSDTSKQEAVSLLEDGWFFGNLFNRKSRFTRCHSDPSYSSSSNGRVEMMELRSKGNNLRRTPSLPPCFGGEGMAEEEAATEEEEPRMADLIRQAMLCGRRLVKAPSLPRCRAREEGGGDRGGRIELNRRRSISLPGKGDRTSKLTRRASINSALDLPPRHSSKGMESDSSTRKSKQQRKQEVSTNKSESNSNMKHRDLNRSRLTKRISNFGHEEVEGFEDLGFTFEEDDLSISISSILSNLQVKDDIEEETDKVRRHYLSTTWIDKGSSDDIKAQIKIWAKIVASDIHSEY</sequence>
<protein>
    <submittedName>
        <fullName evidence="2">Uncharacterized protein</fullName>
    </submittedName>
</protein>
<evidence type="ECO:0000256" key="1">
    <source>
        <dbReference type="SAM" id="MobiDB-lite"/>
    </source>
</evidence>
<gene>
    <name evidence="2" type="ORF">Nepgr_007456</name>
</gene>
<dbReference type="Proteomes" id="UP001279734">
    <property type="component" value="Unassembled WGS sequence"/>
</dbReference>
<organism evidence="2 3">
    <name type="scientific">Nepenthes gracilis</name>
    <name type="common">Slender pitcher plant</name>
    <dbReference type="NCBI Taxonomy" id="150966"/>
    <lineage>
        <taxon>Eukaryota</taxon>
        <taxon>Viridiplantae</taxon>
        <taxon>Streptophyta</taxon>
        <taxon>Embryophyta</taxon>
        <taxon>Tracheophyta</taxon>
        <taxon>Spermatophyta</taxon>
        <taxon>Magnoliopsida</taxon>
        <taxon>eudicotyledons</taxon>
        <taxon>Gunneridae</taxon>
        <taxon>Pentapetalae</taxon>
        <taxon>Caryophyllales</taxon>
        <taxon>Nepenthaceae</taxon>
        <taxon>Nepenthes</taxon>
    </lineage>
</organism>
<feature type="compositionally biased region" description="Basic and acidic residues" evidence="1">
    <location>
        <begin position="115"/>
        <end position="132"/>
    </location>
</feature>
<comment type="caution">
    <text evidence="2">The sequence shown here is derived from an EMBL/GenBank/DDBJ whole genome shotgun (WGS) entry which is preliminary data.</text>
</comment>
<proteinExistence type="predicted"/>
<name>A0AAD3S7Q3_NEPGR</name>